<keyword evidence="2" id="KW-1185">Reference proteome</keyword>
<evidence type="ECO:0000313" key="1">
    <source>
        <dbReference type="EMBL" id="KZT67665.1"/>
    </source>
</evidence>
<reference evidence="1 2" key="1">
    <citation type="journal article" date="2016" name="Mol. Biol. Evol.">
        <title>Comparative Genomics of Early-Diverging Mushroom-Forming Fungi Provides Insights into the Origins of Lignocellulose Decay Capabilities.</title>
        <authorList>
            <person name="Nagy L.G."/>
            <person name="Riley R."/>
            <person name="Tritt A."/>
            <person name="Adam C."/>
            <person name="Daum C."/>
            <person name="Floudas D."/>
            <person name="Sun H."/>
            <person name="Yadav J.S."/>
            <person name="Pangilinan J."/>
            <person name="Larsson K.H."/>
            <person name="Matsuura K."/>
            <person name="Barry K."/>
            <person name="Labutti K."/>
            <person name="Kuo R."/>
            <person name="Ohm R.A."/>
            <person name="Bhattacharya S.S."/>
            <person name="Shirouzu T."/>
            <person name="Yoshinaga Y."/>
            <person name="Martin F.M."/>
            <person name="Grigoriev I.V."/>
            <person name="Hibbett D.S."/>
        </authorList>
    </citation>
    <scope>NUCLEOTIDE SEQUENCE [LARGE SCALE GENOMIC DNA]</scope>
    <source>
        <strain evidence="1 2">L-15889</strain>
    </source>
</reference>
<evidence type="ECO:0000313" key="2">
    <source>
        <dbReference type="Proteomes" id="UP000076727"/>
    </source>
</evidence>
<name>A0A165P222_9APHY</name>
<proteinExistence type="predicted"/>
<organism evidence="1 2">
    <name type="scientific">Daedalea quercina L-15889</name>
    <dbReference type="NCBI Taxonomy" id="1314783"/>
    <lineage>
        <taxon>Eukaryota</taxon>
        <taxon>Fungi</taxon>
        <taxon>Dikarya</taxon>
        <taxon>Basidiomycota</taxon>
        <taxon>Agaricomycotina</taxon>
        <taxon>Agaricomycetes</taxon>
        <taxon>Polyporales</taxon>
        <taxon>Fomitopsis</taxon>
    </lineage>
</organism>
<gene>
    <name evidence="1" type="ORF">DAEQUDRAFT_385597</name>
</gene>
<dbReference type="EMBL" id="KV429074">
    <property type="protein sequence ID" value="KZT67665.1"/>
    <property type="molecule type" value="Genomic_DNA"/>
</dbReference>
<dbReference type="AlphaFoldDB" id="A0A165P222"/>
<protein>
    <submittedName>
        <fullName evidence="1">Uncharacterized protein</fullName>
    </submittedName>
</protein>
<dbReference type="Proteomes" id="UP000076727">
    <property type="component" value="Unassembled WGS sequence"/>
</dbReference>
<accession>A0A165P222</accession>
<sequence length="98" mass="11749">MTVSRRRTRGQPKDPFWRRFRLHCHQHHTLCHVRRRAAETRKQAVRCTSQDKTRGQWPAGLVFVVPHAALIGRPVCPLYPRWFLHHARERPSTSRPRR</sequence>